<name>A0A239GNB9_9ACTN</name>
<dbReference type="OrthoDB" id="191189at2"/>
<evidence type="ECO:0000313" key="2">
    <source>
        <dbReference type="Proteomes" id="UP000198282"/>
    </source>
</evidence>
<dbReference type="Proteomes" id="UP000198282">
    <property type="component" value="Unassembled WGS sequence"/>
</dbReference>
<organism evidence="1 2">
    <name type="scientific">Streptosporangium subroseum</name>
    <dbReference type="NCBI Taxonomy" id="106412"/>
    <lineage>
        <taxon>Bacteria</taxon>
        <taxon>Bacillati</taxon>
        <taxon>Actinomycetota</taxon>
        <taxon>Actinomycetes</taxon>
        <taxon>Streptosporangiales</taxon>
        <taxon>Streptosporangiaceae</taxon>
        <taxon>Streptosporangium</taxon>
    </lineage>
</organism>
<evidence type="ECO:0000313" key="1">
    <source>
        <dbReference type="EMBL" id="SNS70258.1"/>
    </source>
</evidence>
<sequence length="129" mass="13722">MPRFAFDIDPAWRIPLLLLGVSPARAFAAVEEDGFMVRFGPWVLRTPLSNIIDATVTGPYSPLKVFGARMSLVDLGVSFGTNARRGVCVRFRTPVPALAPGGLLTHPGATLTVSDPEGLMKALTGSQDA</sequence>
<dbReference type="EMBL" id="FZOD01000014">
    <property type="protein sequence ID" value="SNS70258.1"/>
    <property type="molecule type" value="Genomic_DNA"/>
</dbReference>
<dbReference type="RefSeq" id="WP_089208196.1">
    <property type="nucleotide sequence ID" value="NZ_FZOD01000014.1"/>
</dbReference>
<reference evidence="1 2" key="1">
    <citation type="submission" date="2017-06" db="EMBL/GenBank/DDBJ databases">
        <authorList>
            <person name="Kim H.J."/>
            <person name="Triplett B.A."/>
        </authorList>
    </citation>
    <scope>NUCLEOTIDE SEQUENCE [LARGE SCALE GENOMIC DNA]</scope>
    <source>
        <strain evidence="1 2">CGMCC 4.2132</strain>
    </source>
</reference>
<accession>A0A239GNB9</accession>
<keyword evidence="2" id="KW-1185">Reference proteome</keyword>
<proteinExistence type="predicted"/>
<gene>
    <name evidence="1" type="ORF">SAMN05216276_101461</name>
</gene>
<dbReference type="AlphaFoldDB" id="A0A239GNB9"/>
<protein>
    <submittedName>
        <fullName evidence="1">Uncharacterized protein</fullName>
    </submittedName>
</protein>